<dbReference type="Pfam" id="PF00536">
    <property type="entry name" value="SAM_1"/>
    <property type="match status" value="1"/>
</dbReference>
<organism evidence="4 5">
    <name type="scientific">Acipenser ruthenus</name>
    <name type="common">Sterlet sturgeon</name>
    <dbReference type="NCBI Taxonomy" id="7906"/>
    <lineage>
        <taxon>Eukaryota</taxon>
        <taxon>Metazoa</taxon>
        <taxon>Chordata</taxon>
        <taxon>Craniata</taxon>
        <taxon>Vertebrata</taxon>
        <taxon>Euteleostomi</taxon>
        <taxon>Actinopterygii</taxon>
        <taxon>Chondrostei</taxon>
        <taxon>Acipenseriformes</taxon>
        <taxon>Acipenseridae</taxon>
        <taxon>Acipenser</taxon>
    </lineage>
</organism>
<dbReference type="SUPFAM" id="SSF47769">
    <property type="entry name" value="SAM/Pointed domain"/>
    <property type="match status" value="1"/>
</dbReference>
<feature type="compositionally biased region" description="Acidic residues" evidence="2">
    <location>
        <begin position="191"/>
        <end position="202"/>
    </location>
</feature>
<dbReference type="Gene3D" id="1.10.150.50">
    <property type="entry name" value="Transcription Factor, Ets-1"/>
    <property type="match status" value="1"/>
</dbReference>
<feature type="non-terminal residue" evidence="4">
    <location>
        <position position="1"/>
    </location>
</feature>
<keyword evidence="5" id="KW-1185">Reference proteome</keyword>
<dbReference type="Proteomes" id="UP000289886">
    <property type="component" value="Unassembled WGS sequence"/>
</dbReference>
<evidence type="ECO:0000256" key="1">
    <source>
        <dbReference type="SAM" id="Coils"/>
    </source>
</evidence>
<comment type="caution">
    <text evidence="4">The sequence shown here is derived from an EMBL/GenBank/DDBJ whole genome shotgun (WGS) entry which is preliminary data.</text>
</comment>
<evidence type="ECO:0000259" key="3">
    <source>
        <dbReference type="PROSITE" id="PS50105"/>
    </source>
</evidence>
<dbReference type="PANTHER" id="PTHR12844:SF10">
    <property type="entry name" value="CONNECTOR ENHANCER OF KINASE SUPPRESSOR OF RAS 1"/>
    <property type="match status" value="1"/>
</dbReference>
<protein>
    <submittedName>
        <fullName evidence="4">Connector enhancer of kinase suppressor of ras 1</fullName>
    </submittedName>
</protein>
<dbReference type="InterPro" id="IPR013761">
    <property type="entry name" value="SAM/pointed_sf"/>
</dbReference>
<feature type="domain" description="SAM" evidence="3">
    <location>
        <begin position="1"/>
        <end position="55"/>
    </location>
</feature>
<accession>A0A662YM42</accession>
<feature type="coiled-coil region" evidence="1">
    <location>
        <begin position="256"/>
        <end position="314"/>
    </location>
</feature>
<evidence type="ECO:0000256" key="2">
    <source>
        <dbReference type="SAM" id="MobiDB-lite"/>
    </source>
</evidence>
<dbReference type="PANTHER" id="PTHR12844">
    <property type="entry name" value="CONNECTOR ENCHANCER OF KINASE SUPPRESSOR OF RAS"/>
    <property type="match status" value="1"/>
</dbReference>
<feature type="region of interest" description="Disordered" evidence="2">
    <location>
        <begin position="325"/>
        <end position="344"/>
    </location>
</feature>
<dbReference type="GO" id="GO:0016301">
    <property type="term" value="F:kinase activity"/>
    <property type="evidence" value="ECO:0007669"/>
    <property type="project" value="UniProtKB-KW"/>
</dbReference>
<dbReference type="SUPFAM" id="SSF50729">
    <property type="entry name" value="PH domain-like"/>
    <property type="match status" value="1"/>
</dbReference>
<proteinExistence type="predicted"/>
<dbReference type="EMBL" id="SCEB01001274">
    <property type="protein sequence ID" value="RXM97063.1"/>
    <property type="molecule type" value="Genomic_DNA"/>
</dbReference>
<gene>
    <name evidence="4" type="ORF">EOD39_14897</name>
</gene>
<reference evidence="4 5" key="1">
    <citation type="submission" date="2019-01" db="EMBL/GenBank/DDBJ databases">
        <title>Draft Genome and Complete Hox-Cluster Characterization of the Sterlet Sturgeon (Acipenser ruthenus).</title>
        <authorList>
            <person name="Wei Q."/>
        </authorList>
    </citation>
    <scope>NUCLEOTIDE SEQUENCE [LARGE SCALE GENOMIC DNA]</scope>
    <source>
        <strain evidence="4">WHYD16114868_AA</strain>
        <tissue evidence="4">Blood</tissue>
    </source>
</reference>
<evidence type="ECO:0000313" key="5">
    <source>
        <dbReference type="Proteomes" id="UP000289886"/>
    </source>
</evidence>
<dbReference type="InterPro" id="IPR051566">
    <property type="entry name" value="CNKSR"/>
</dbReference>
<dbReference type="AlphaFoldDB" id="A0A662YM42"/>
<keyword evidence="1" id="KW-0175">Coiled coil</keyword>
<dbReference type="PROSITE" id="PS50105">
    <property type="entry name" value="SAM_DOMAIN"/>
    <property type="match status" value="1"/>
</dbReference>
<feature type="region of interest" description="Disordered" evidence="2">
    <location>
        <begin position="189"/>
        <end position="213"/>
    </location>
</feature>
<evidence type="ECO:0000313" key="4">
    <source>
        <dbReference type="EMBL" id="RXM97063.1"/>
    </source>
</evidence>
<sequence length="419" mass="47064">LSGLEPALQQYHFEEWQLTGEYLLRLSYQDLERLGIRKIGHQELILEAVELLCSLCKQLVDICDSILKNSSESLLNHTANLESVGLIPVAPGENLGIEITSTGSSLHFVTGTAAQLRMIEKADDCIHCILVVYLSVIRFYSVFKVCHERFRTFFFAADNVTDMSKWINCLIAGILKHKQYSKNFPKKEEDCYSETEPEDEDSNSPRAPRHKAYTDDMDNLYDRIKEGGVSLIGSQQLSTMDHFRKSFIKRNKNPVINEKALRLRALKSTLKAKEAELHVINAILDDPELTSQKFKEWKVKNEDLCNEIAKLTKAKTLFQGDQPASLCSSESGMDEELPSPATDSELRVPEVDSLAGYRIERGESLVDDQPPSPGLECSPQAMISEAKPRDSLERTAHGNATVSSNHATVSVSSEDYFFI</sequence>
<keyword evidence="4" id="KW-0808">Transferase</keyword>
<name>A0A662YM42_ACIRT</name>
<keyword evidence="4" id="KW-0418">Kinase</keyword>
<dbReference type="InterPro" id="IPR001660">
    <property type="entry name" value="SAM"/>
</dbReference>